<dbReference type="InterPro" id="IPR016147">
    <property type="entry name" value="Pili_assmbl_chaperone_N"/>
</dbReference>
<evidence type="ECO:0000313" key="2">
    <source>
        <dbReference type="EMBL" id="KGD75333.1"/>
    </source>
</evidence>
<dbReference type="Proteomes" id="UP000029577">
    <property type="component" value="Unassembled WGS sequence"/>
</dbReference>
<reference evidence="2" key="1">
    <citation type="submission" date="2014-12" db="EMBL/GenBank/DDBJ databases">
        <title>The draft genome of the Tatumella morbirosei type strain, LMG23360T isolated from pineapple rot.</title>
        <authorList>
            <person name="Smits T.H."/>
            <person name="Palmer M."/>
            <person name="Venter S.N."/>
            <person name="Duffy B."/>
            <person name="Steenkamp E.T."/>
            <person name="Chan W.Y."/>
            <person name="Coutinho T.A."/>
            <person name="Coetzee M.P."/>
            <person name="De Maayer P."/>
        </authorList>
    </citation>
    <scope>NUCLEOTIDE SEQUENCE [LARGE SCALE GENOMIC DNA]</scope>
    <source>
        <strain evidence="2">LMG 23360</strain>
    </source>
</reference>
<dbReference type="GO" id="GO:0030288">
    <property type="term" value="C:outer membrane-bounded periplasmic space"/>
    <property type="evidence" value="ECO:0007669"/>
    <property type="project" value="InterPro"/>
</dbReference>
<name>A0A095ULK5_9GAMM</name>
<evidence type="ECO:0000313" key="3">
    <source>
        <dbReference type="Proteomes" id="UP000029577"/>
    </source>
</evidence>
<dbReference type="EMBL" id="JPKR02000004">
    <property type="protein sequence ID" value="KGD75333.1"/>
    <property type="molecule type" value="Genomic_DNA"/>
</dbReference>
<dbReference type="InterPro" id="IPR008962">
    <property type="entry name" value="PapD-like_sf"/>
</dbReference>
<keyword evidence="3" id="KW-1185">Reference proteome</keyword>
<dbReference type="PANTHER" id="PTHR30251:SF4">
    <property type="entry name" value="SLR1668 PROTEIN"/>
    <property type="match status" value="1"/>
</dbReference>
<protein>
    <recommendedName>
        <fullName evidence="1">Pili assembly chaperone N-terminal domain-containing protein</fullName>
    </recommendedName>
</protein>
<proteinExistence type="predicted"/>
<dbReference type="Gene3D" id="2.60.40.10">
    <property type="entry name" value="Immunoglobulins"/>
    <property type="match status" value="1"/>
</dbReference>
<comment type="caution">
    <text evidence="2">The sequence shown here is derived from an EMBL/GenBank/DDBJ whole genome shotgun (WGS) entry which is preliminary data.</text>
</comment>
<accession>A0A095ULK5</accession>
<dbReference type="SUPFAM" id="SSF49354">
    <property type="entry name" value="PapD-like"/>
    <property type="match status" value="1"/>
</dbReference>
<organism evidence="2 3">
    <name type="scientific">Tatumella morbirosei</name>
    <dbReference type="NCBI Taxonomy" id="642227"/>
    <lineage>
        <taxon>Bacteria</taxon>
        <taxon>Pseudomonadati</taxon>
        <taxon>Pseudomonadota</taxon>
        <taxon>Gammaproteobacteria</taxon>
        <taxon>Enterobacterales</taxon>
        <taxon>Erwiniaceae</taxon>
        <taxon>Tatumella</taxon>
    </lineage>
</organism>
<feature type="domain" description="Pili assembly chaperone N-terminal" evidence="1">
    <location>
        <begin position="4"/>
        <end position="111"/>
    </location>
</feature>
<dbReference type="eggNOG" id="COG3121">
    <property type="taxonomic scope" value="Bacteria"/>
</dbReference>
<gene>
    <name evidence="2" type="ORF">HA49_08935</name>
</gene>
<dbReference type="AlphaFoldDB" id="A0A095ULK5"/>
<dbReference type="GO" id="GO:0071555">
    <property type="term" value="P:cell wall organization"/>
    <property type="evidence" value="ECO:0007669"/>
    <property type="project" value="InterPro"/>
</dbReference>
<evidence type="ECO:0000259" key="1">
    <source>
        <dbReference type="Pfam" id="PF00345"/>
    </source>
</evidence>
<dbReference type="PANTHER" id="PTHR30251">
    <property type="entry name" value="PILUS ASSEMBLY CHAPERONE"/>
    <property type="match status" value="1"/>
</dbReference>
<sequence>MDIASQDRASLITLFNMSDETSNLQVRVFKWTQSNGNDNLTDTDDIIASPPFITLPPGGSFNFRVVRTNDAKVNAEQSYRVIIDELPKPQDKRSIGTGVGILIRNSLPLFVVNDSAIPKVQPSISDSGLIMTNNGTRHALLSDVEITNLNTQKKLRLTVNTVNGYVLQNSYKNYPIARGFYIPGDKYQVTYKVNRQPEKSTL</sequence>
<dbReference type="InterPro" id="IPR050643">
    <property type="entry name" value="Periplasmic_pilus_chap"/>
</dbReference>
<dbReference type="Pfam" id="PF00345">
    <property type="entry name" value="PapD_N"/>
    <property type="match status" value="1"/>
</dbReference>
<dbReference type="STRING" id="642227.HA49_08935"/>
<dbReference type="InterPro" id="IPR013783">
    <property type="entry name" value="Ig-like_fold"/>
</dbReference>